<evidence type="ECO:0000256" key="4">
    <source>
        <dbReference type="ARBA" id="ARBA00012949"/>
    </source>
</evidence>
<evidence type="ECO:0000256" key="21">
    <source>
        <dbReference type="RuleBase" id="RU000370"/>
    </source>
</evidence>
<dbReference type="InterPro" id="IPR000883">
    <property type="entry name" value="Cyt_C_Oxase_1"/>
</dbReference>
<comment type="subcellular location">
    <subcellularLocation>
        <location evidence="1">Cell membrane</location>
        <topology evidence="1">Multi-pass membrane protein</topology>
    </subcellularLocation>
</comment>
<dbReference type="PROSITE" id="PS00077">
    <property type="entry name" value="COX1_CUB"/>
    <property type="match status" value="1"/>
</dbReference>
<evidence type="ECO:0000313" key="25">
    <source>
        <dbReference type="Proteomes" id="UP000447833"/>
    </source>
</evidence>
<protein>
    <recommendedName>
        <fullName evidence="5">Cytochrome c oxidase subunit 1</fullName>
        <ecNumber evidence="4">7.1.1.9</ecNumber>
    </recommendedName>
    <alternativeName>
        <fullName evidence="18">Cytochrome aa3 subunit 1</fullName>
    </alternativeName>
    <alternativeName>
        <fullName evidence="19">Cytochrome c oxidase polypeptide I</fullName>
    </alternativeName>
</protein>
<keyword evidence="6 21" id="KW-0813">Transport</keyword>
<feature type="transmembrane region" description="Helical" evidence="22">
    <location>
        <begin position="447"/>
        <end position="469"/>
    </location>
</feature>
<dbReference type="PANTHER" id="PTHR10422:SF44">
    <property type="entry name" value="CYTOCHROME C OXIDASE SUBUNIT 1"/>
    <property type="match status" value="1"/>
</dbReference>
<keyword evidence="15" id="KW-0408">Iron</keyword>
<evidence type="ECO:0000256" key="22">
    <source>
        <dbReference type="SAM" id="Phobius"/>
    </source>
</evidence>
<feature type="transmembrane region" description="Helical" evidence="22">
    <location>
        <begin position="587"/>
        <end position="604"/>
    </location>
</feature>
<dbReference type="Gene3D" id="1.10.287.70">
    <property type="match status" value="1"/>
</dbReference>
<dbReference type="GO" id="GO:0004129">
    <property type="term" value="F:cytochrome-c oxidase activity"/>
    <property type="evidence" value="ECO:0007669"/>
    <property type="project" value="UniProtKB-EC"/>
</dbReference>
<keyword evidence="13 21" id="KW-0249">Electron transport</keyword>
<evidence type="ECO:0000256" key="1">
    <source>
        <dbReference type="ARBA" id="ARBA00004651"/>
    </source>
</evidence>
<feature type="transmembrane region" description="Helical" evidence="22">
    <location>
        <begin position="55"/>
        <end position="76"/>
    </location>
</feature>
<comment type="catalytic activity">
    <reaction evidence="20">
        <text>4 Fe(II)-[cytochrome c] + O2 + 8 H(+)(in) = 4 Fe(III)-[cytochrome c] + 2 H2O + 4 H(+)(out)</text>
        <dbReference type="Rhea" id="RHEA:11436"/>
        <dbReference type="Rhea" id="RHEA-COMP:10350"/>
        <dbReference type="Rhea" id="RHEA-COMP:14399"/>
        <dbReference type="ChEBI" id="CHEBI:15377"/>
        <dbReference type="ChEBI" id="CHEBI:15378"/>
        <dbReference type="ChEBI" id="CHEBI:15379"/>
        <dbReference type="ChEBI" id="CHEBI:29033"/>
        <dbReference type="ChEBI" id="CHEBI:29034"/>
        <dbReference type="EC" id="7.1.1.9"/>
    </reaction>
</comment>
<feature type="domain" description="Cytochrome oxidase subunit I profile" evidence="23">
    <location>
        <begin position="37"/>
        <end position="555"/>
    </location>
</feature>
<keyword evidence="8 21" id="KW-0349">Heme</keyword>
<evidence type="ECO:0000256" key="3">
    <source>
        <dbReference type="ARBA" id="ARBA00009578"/>
    </source>
</evidence>
<sequence length="649" mass="73763">MNVILDYLLSLPSDIIFADISFTIMLIATVYLLTKYTKWKWLWSWITSTDHKKIGIMYLFVSFLFFIRAGIEALLIRMQLAFPNNEFWVFQGERFNQLTSTHGTVMIFLVATPLLIGLMNVIVPLQIGARDVAFPFMNSLSLWLFISGGILINASFVAGGSPNAGWTTYAPLALKEFTPGPGNSYYPIGLQVAGLGTIMGGINFIVTIIKMRAPGMRFMRMPLSTWSMFITSILIVYAFSALAVALLLLTFERLFGTVILTASEGNPLIWQHLFWIFGHPEVYIIALPAFGIFSDVISVFSKRKLFGYPSMVFAIILIGFLGFMVWVHHMFTVGLNTNITIFFALTTMLIAIPTGIKIFNWLFTMRGGRIRFDTPMLYALGFIFTFVIGGVTGVMLGTVPADYQYHDSYFVVAHLHYVIIGATIFGVFSGVYYWWPKMFGKKLNETLGKWNFWTFGIGFHITFFPMHVMGLMGMPRRVFTYPEGDGLGFLNFISTCGAFMMGIGVLFFMINIYITTRYTKKRVLNDPWFSRGRTLEWTIPSPPPAYNFARLPEVKSREPLWDAYEKGNKNIDFIGEYEDIHLPNSTSLPFFIGIGFLIASFGFVFEIWPIALSGMLIVFLMMSIRSFQRKNGIHIPKEKVRVQDRRGED</sequence>
<keyword evidence="7" id="KW-1003">Cell membrane</keyword>
<evidence type="ECO:0000256" key="9">
    <source>
        <dbReference type="ARBA" id="ARBA00022660"/>
    </source>
</evidence>
<dbReference type="GO" id="GO:0046872">
    <property type="term" value="F:metal ion binding"/>
    <property type="evidence" value="ECO:0007669"/>
    <property type="project" value="UniProtKB-KW"/>
</dbReference>
<feature type="transmembrane region" description="Helical" evidence="22">
    <location>
        <begin position="105"/>
        <end position="128"/>
    </location>
</feature>
<keyword evidence="12" id="KW-1278">Translocase</keyword>
<dbReference type="AlphaFoldDB" id="A0A845EXH5"/>
<keyword evidence="14 22" id="KW-1133">Transmembrane helix</keyword>
<comment type="pathway">
    <text evidence="2">Energy metabolism; oxidative phosphorylation.</text>
</comment>
<evidence type="ECO:0000256" key="2">
    <source>
        <dbReference type="ARBA" id="ARBA00004673"/>
    </source>
</evidence>
<organism evidence="24 25">
    <name type="scientific">Guptibacillus hwajinpoensis</name>
    <dbReference type="NCBI Taxonomy" id="208199"/>
    <lineage>
        <taxon>Bacteria</taxon>
        <taxon>Bacillati</taxon>
        <taxon>Bacillota</taxon>
        <taxon>Bacilli</taxon>
        <taxon>Bacillales</taxon>
        <taxon>Guptibacillaceae</taxon>
        <taxon>Guptibacillus</taxon>
    </lineage>
</organism>
<evidence type="ECO:0000259" key="23">
    <source>
        <dbReference type="PROSITE" id="PS50855"/>
    </source>
</evidence>
<dbReference type="GO" id="GO:0009060">
    <property type="term" value="P:aerobic respiration"/>
    <property type="evidence" value="ECO:0007669"/>
    <property type="project" value="InterPro"/>
</dbReference>
<evidence type="ECO:0000256" key="20">
    <source>
        <dbReference type="ARBA" id="ARBA00047816"/>
    </source>
</evidence>
<dbReference type="GO" id="GO:0005886">
    <property type="term" value="C:plasma membrane"/>
    <property type="evidence" value="ECO:0007669"/>
    <property type="project" value="UniProtKB-SubCell"/>
</dbReference>
<keyword evidence="9 21" id="KW-0679">Respiratory chain</keyword>
<feature type="transmembrane region" description="Helical" evidence="22">
    <location>
        <begin position="226"/>
        <end position="249"/>
    </location>
</feature>
<dbReference type="FunFam" id="1.20.210.10:FF:000006">
    <property type="entry name" value="Cytochrome c oxidase subunit 1"/>
    <property type="match status" value="1"/>
</dbReference>
<dbReference type="EMBL" id="WMEY01000002">
    <property type="protein sequence ID" value="MYL63261.1"/>
    <property type="molecule type" value="Genomic_DNA"/>
</dbReference>
<keyword evidence="17 22" id="KW-0472">Membrane</keyword>
<evidence type="ECO:0000256" key="11">
    <source>
        <dbReference type="ARBA" id="ARBA00022723"/>
    </source>
</evidence>
<dbReference type="PRINTS" id="PR01165">
    <property type="entry name" value="CYCOXIDASEI"/>
</dbReference>
<evidence type="ECO:0000256" key="6">
    <source>
        <dbReference type="ARBA" id="ARBA00022448"/>
    </source>
</evidence>
<dbReference type="PROSITE" id="PS50855">
    <property type="entry name" value="COX1"/>
    <property type="match status" value="1"/>
</dbReference>
<keyword evidence="10 21" id="KW-0812">Transmembrane</keyword>
<evidence type="ECO:0000256" key="15">
    <source>
        <dbReference type="ARBA" id="ARBA00023004"/>
    </source>
</evidence>
<dbReference type="InterPro" id="IPR023616">
    <property type="entry name" value="Cyt_c_oxase-like_su1_dom"/>
</dbReference>
<feature type="transmembrane region" description="Helical" evidence="22">
    <location>
        <begin position="339"/>
        <end position="363"/>
    </location>
</feature>
<feature type="transmembrane region" description="Helical" evidence="22">
    <location>
        <begin position="184"/>
        <end position="206"/>
    </location>
</feature>
<dbReference type="InterPro" id="IPR023615">
    <property type="entry name" value="Cyt_c_Oxase_su1_BS"/>
</dbReference>
<dbReference type="SUPFAM" id="SSF81442">
    <property type="entry name" value="Cytochrome c oxidase subunit I-like"/>
    <property type="match status" value="1"/>
</dbReference>
<evidence type="ECO:0000256" key="16">
    <source>
        <dbReference type="ARBA" id="ARBA00023008"/>
    </source>
</evidence>
<evidence type="ECO:0000256" key="17">
    <source>
        <dbReference type="ARBA" id="ARBA00023136"/>
    </source>
</evidence>
<feature type="transmembrane region" description="Helical" evidence="22">
    <location>
        <begin position="269"/>
        <end position="293"/>
    </location>
</feature>
<evidence type="ECO:0000256" key="14">
    <source>
        <dbReference type="ARBA" id="ARBA00022989"/>
    </source>
</evidence>
<feature type="transmembrane region" description="Helical" evidence="22">
    <location>
        <begin position="415"/>
        <end position="435"/>
    </location>
</feature>
<dbReference type="PANTHER" id="PTHR10422">
    <property type="entry name" value="CYTOCHROME C OXIDASE SUBUNIT 1"/>
    <property type="match status" value="1"/>
</dbReference>
<dbReference type="Gene3D" id="1.20.210.10">
    <property type="entry name" value="Cytochrome c oxidase-like, subunit I domain"/>
    <property type="match status" value="1"/>
</dbReference>
<dbReference type="GO" id="GO:0020037">
    <property type="term" value="F:heme binding"/>
    <property type="evidence" value="ECO:0007669"/>
    <property type="project" value="InterPro"/>
</dbReference>
<evidence type="ECO:0000256" key="10">
    <source>
        <dbReference type="ARBA" id="ARBA00022692"/>
    </source>
</evidence>
<evidence type="ECO:0000256" key="13">
    <source>
        <dbReference type="ARBA" id="ARBA00022982"/>
    </source>
</evidence>
<comment type="similarity">
    <text evidence="3 21">Belongs to the heme-copper respiratory oxidase family.</text>
</comment>
<dbReference type="GO" id="GO:0015990">
    <property type="term" value="P:electron transport coupled proton transport"/>
    <property type="evidence" value="ECO:0007669"/>
    <property type="project" value="TreeGrafter"/>
</dbReference>
<keyword evidence="11" id="KW-0479">Metal-binding</keyword>
<dbReference type="Pfam" id="PF00115">
    <property type="entry name" value="COX1"/>
    <property type="match status" value="1"/>
</dbReference>
<evidence type="ECO:0000256" key="19">
    <source>
        <dbReference type="ARBA" id="ARBA00032715"/>
    </source>
</evidence>
<evidence type="ECO:0000256" key="12">
    <source>
        <dbReference type="ARBA" id="ARBA00022967"/>
    </source>
</evidence>
<evidence type="ECO:0000256" key="18">
    <source>
        <dbReference type="ARBA" id="ARBA00031397"/>
    </source>
</evidence>
<accession>A0A845EXH5</accession>
<evidence type="ECO:0000313" key="24">
    <source>
        <dbReference type="EMBL" id="MYL63261.1"/>
    </source>
</evidence>
<evidence type="ECO:0000256" key="5">
    <source>
        <dbReference type="ARBA" id="ARBA00015947"/>
    </source>
</evidence>
<dbReference type="EC" id="7.1.1.9" evidence="4"/>
<feature type="transmembrane region" description="Helical" evidence="22">
    <location>
        <begin position="15"/>
        <end position="34"/>
    </location>
</feature>
<comment type="caution">
    <text evidence="24">The sequence shown here is derived from an EMBL/GenBank/DDBJ whole genome shotgun (WGS) entry which is preliminary data.</text>
</comment>
<feature type="transmembrane region" description="Helical" evidence="22">
    <location>
        <begin position="305"/>
        <end position="327"/>
    </location>
</feature>
<dbReference type="Proteomes" id="UP000447833">
    <property type="component" value="Unassembled WGS sequence"/>
</dbReference>
<keyword evidence="16" id="KW-0186">Copper</keyword>
<feature type="transmembrane region" description="Helical" evidence="22">
    <location>
        <begin position="489"/>
        <end position="514"/>
    </location>
</feature>
<feature type="transmembrane region" description="Helical" evidence="22">
    <location>
        <begin position="375"/>
        <end position="395"/>
    </location>
</feature>
<dbReference type="GO" id="GO:0022904">
    <property type="term" value="P:respiratory electron transport chain"/>
    <property type="evidence" value="ECO:0007669"/>
    <property type="project" value="TreeGrafter"/>
</dbReference>
<feature type="transmembrane region" description="Helical" evidence="22">
    <location>
        <begin position="140"/>
        <end position="164"/>
    </location>
</feature>
<reference evidence="24 25" key="1">
    <citation type="submission" date="2019-11" db="EMBL/GenBank/DDBJ databases">
        <title>Genome sequences of 17 halophilic strains isolated from different environments.</title>
        <authorList>
            <person name="Furrow R.E."/>
        </authorList>
    </citation>
    <scope>NUCLEOTIDE SEQUENCE [LARGE SCALE GENOMIC DNA]</scope>
    <source>
        <strain evidence="24 25">22506_14_FS</strain>
    </source>
</reference>
<evidence type="ECO:0000256" key="7">
    <source>
        <dbReference type="ARBA" id="ARBA00022475"/>
    </source>
</evidence>
<dbReference type="CDD" id="cd01662">
    <property type="entry name" value="Ubiquinol_Oxidase_I"/>
    <property type="match status" value="1"/>
</dbReference>
<dbReference type="InterPro" id="IPR036927">
    <property type="entry name" value="Cyt_c_oxase-like_su1_sf"/>
</dbReference>
<name>A0A845EXH5_9BACL</name>
<evidence type="ECO:0000256" key="8">
    <source>
        <dbReference type="ARBA" id="ARBA00022617"/>
    </source>
</evidence>
<proteinExistence type="inferred from homology"/>
<gene>
    <name evidence="24" type="ORF">GLW07_07815</name>
</gene>